<keyword evidence="3" id="KW-0479">Metal-binding</keyword>
<keyword evidence="5" id="KW-0408">Iron</keyword>
<comment type="similarity">
    <text evidence="8">Belongs to the Bfd family.</text>
</comment>
<proteinExistence type="inferred from homology"/>
<dbReference type="InterPro" id="IPR007419">
    <property type="entry name" value="BFD-like_2Fe2S-bd_dom"/>
</dbReference>
<name>A0A7R6QVF9_9RHOO</name>
<evidence type="ECO:0000313" key="11">
    <source>
        <dbReference type="Proteomes" id="UP000463961"/>
    </source>
</evidence>
<reference evidence="11" key="1">
    <citation type="submission" date="2020-01" db="EMBL/GenBank/DDBJ databases">
        <title>Phosphoaccumulans saitamaens gen. nov., sp. nov., a polyphosphate accumulating bacterium isolated from surface river water.</title>
        <authorList>
            <person name="Watanabe K."/>
            <person name="Suda W."/>
        </authorList>
    </citation>
    <scope>NUCLEOTIDE SEQUENCE [LARGE SCALE GENOMIC DNA]</scope>
    <source>
        <strain evidence="11">ICHIAU1</strain>
    </source>
</reference>
<evidence type="ECO:0000259" key="9">
    <source>
        <dbReference type="Pfam" id="PF04324"/>
    </source>
</evidence>
<dbReference type="RefSeq" id="WP_162048969.1">
    <property type="nucleotide sequence ID" value="NZ_AP022345.1"/>
</dbReference>
<dbReference type="EMBL" id="AP022345">
    <property type="protein sequence ID" value="BBU68087.1"/>
    <property type="molecule type" value="Genomic_DNA"/>
</dbReference>
<evidence type="ECO:0000256" key="4">
    <source>
        <dbReference type="ARBA" id="ARBA00022982"/>
    </source>
</evidence>
<dbReference type="AlphaFoldDB" id="A0A7R6QVF9"/>
<keyword evidence="11" id="KW-1185">Reference proteome</keyword>
<dbReference type="GO" id="GO:0046872">
    <property type="term" value="F:metal ion binding"/>
    <property type="evidence" value="ECO:0007669"/>
    <property type="project" value="UniProtKB-KW"/>
</dbReference>
<sequence>MYVCICNAVTDRQIEQAVFDGALTLEDLQRELAVGSQCGNCKSCAKECLASLRQQNRAVAGAVPCFI</sequence>
<keyword evidence="1" id="KW-0813">Transport</keyword>
<keyword evidence="2" id="KW-0001">2Fe-2S</keyword>
<dbReference type="GO" id="GO:0051537">
    <property type="term" value="F:2 iron, 2 sulfur cluster binding"/>
    <property type="evidence" value="ECO:0007669"/>
    <property type="project" value="UniProtKB-KW"/>
</dbReference>
<protein>
    <recommendedName>
        <fullName evidence="7">Bacterioferritin-associated ferredoxin</fullName>
    </recommendedName>
</protein>
<dbReference type="PANTHER" id="PTHR37424">
    <property type="entry name" value="BACTERIOFERRITIN-ASSOCIATED FERREDOXIN"/>
    <property type="match status" value="1"/>
</dbReference>
<evidence type="ECO:0000256" key="3">
    <source>
        <dbReference type="ARBA" id="ARBA00022723"/>
    </source>
</evidence>
<dbReference type="InterPro" id="IPR052371">
    <property type="entry name" value="BFD-associated_ferredoxin"/>
</dbReference>
<dbReference type="Gene3D" id="1.10.10.1100">
    <property type="entry name" value="BFD-like [2Fe-2S]-binding domain"/>
    <property type="match status" value="1"/>
</dbReference>
<keyword evidence="6" id="KW-0411">Iron-sulfur</keyword>
<accession>A0A7R6QVF9</accession>
<evidence type="ECO:0000313" key="10">
    <source>
        <dbReference type="EMBL" id="BBU68087.1"/>
    </source>
</evidence>
<evidence type="ECO:0000256" key="2">
    <source>
        <dbReference type="ARBA" id="ARBA00022714"/>
    </source>
</evidence>
<dbReference type="InterPro" id="IPR041854">
    <property type="entry name" value="BFD-like_2Fe2S-bd_dom_sf"/>
</dbReference>
<dbReference type="Pfam" id="PF04324">
    <property type="entry name" value="Fer2_BFD"/>
    <property type="match status" value="1"/>
</dbReference>
<dbReference type="Proteomes" id="UP000463961">
    <property type="component" value="Chromosome"/>
</dbReference>
<keyword evidence="4" id="KW-0249">Electron transport</keyword>
<evidence type="ECO:0000256" key="8">
    <source>
        <dbReference type="ARBA" id="ARBA00046332"/>
    </source>
</evidence>
<dbReference type="OrthoDB" id="9815350at2"/>
<organism evidence="10 11">
    <name type="scientific">Fluviibacter phosphoraccumulans</name>
    <dbReference type="NCBI Taxonomy" id="1751046"/>
    <lineage>
        <taxon>Bacteria</taxon>
        <taxon>Pseudomonadati</taxon>
        <taxon>Pseudomonadota</taxon>
        <taxon>Betaproteobacteria</taxon>
        <taxon>Rhodocyclales</taxon>
        <taxon>Fluviibacteraceae</taxon>
        <taxon>Fluviibacter</taxon>
    </lineage>
</organism>
<feature type="domain" description="BFD-like [2Fe-2S]-binding" evidence="9">
    <location>
        <begin position="2"/>
        <end position="50"/>
    </location>
</feature>
<evidence type="ECO:0000256" key="6">
    <source>
        <dbReference type="ARBA" id="ARBA00023014"/>
    </source>
</evidence>
<evidence type="ECO:0000256" key="1">
    <source>
        <dbReference type="ARBA" id="ARBA00022448"/>
    </source>
</evidence>
<evidence type="ECO:0000256" key="7">
    <source>
        <dbReference type="ARBA" id="ARBA00039386"/>
    </source>
</evidence>
<gene>
    <name evidence="10" type="ORF">ICHIAU1_03700</name>
</gene>
<dbReference type="PANTHER" id="PTHR37424:SF1">
    <property type="entry name" value="BACTERIOFERRITIN-ASSOCIATED FERREDOXIN"/>
    <property type="match status" value="1"/>
</dbReference>
<evidence type="ECO:0000256" key="5">
    <source>
        <dbReference type="ARBA" id="ARBA00023004"/>
    </source>
</evidence>